<name>A0A397RPT8_9MOLU</name>
<evidence type="ECO:0000256" key="1">
    <source>
        <dbReference type="SAM" id="SignalP"/>
    </source>
</evidence>
<evidence type="ECO:0000313" key="3">
    <source>
        <dbReference type="Proteomes" id="UP000266506"/>
    </source>
</evidence>
<evidence type="ECO:0000313" key="2">
    <source>
        <dbReference type="EMBL" id="RIA75708.1"/>
    </source>
</evidence>
<keyword evidence="1" id="KW-0732">Signal</keyword>
<gene>
    <name evidence="2" type="ORF">EI71_01277</name>
</gene>
<dbReference type="InParanoid" id="A0A397RPT8"/>
<dbReference type="AlphaFoldDB" id="A0A397RPT8"/>
<protein>
    <recommendedName>
        <fullName evidence="4">Lipoprotein</fullName>
    </recommendedName>
</protein>
<feature type="signal peptide" evidence="1">
    <location>
        <begin position="1"/>
        <end position="20"/>
    </location>
</feature>
<feature type="chain" id="PRO_5017351932" description="Lipoprotein" evidence="1">
    <location>
        <begin position="21"/>
        <end position="343"/>
    </location>
</feature>
<comment type="caution">
    <text evidence="2">The sequence shown here is derived from an EMBL/GenBank/DDBJ whole genome shotgun (WGS) entry which is preliminary data.</text>
</comment>
<sequence length="343" mass="39563">MKKKLLLTLSVASVATIALASCGDAKSNLNTNKDFTITAPEADSDAKLLKAEEKQEYFDNICVDQATSDEELKDYKENYNSLVMLSQYNNVFTSDTNNGEYYVYSKTVYDYNSNIGWHYEKAVIKYNDDNGKPLNFVNEIETKFVLKDNYYIVKTDFKLDRLIVHNSNIDAGDWSSYALANKCVSGSAKLYTKVNPQESNAYLDSKENLSSFTSLVKDGYRVNNYLNSSCEVYVKDNYIYDIVNSGSSKYQYKSIRVKKPLFAAYYLISESKSQKREQFYELYLSKDSILDDSMYLDGYTEYEVEQEFSYDEPLPFYSNHEALFADSEVNDPNNIYDKYFTVE</sequence>
<proteinExistence type="predicted"/>
<organism evidence="2 3">
    <name type="scientific">Anaeroplasma bactoclasticum</name>
    <dbReference type="NCBI Taxonomy" id="2088"/>
    <lineage>
        <taxon>Bacteria</taxon>
        <taxon>Bacillati</taxon>
        <taxon>Mycoplasmatota</taxon>
        <taxon>Mollicutes</taxon>
        <taxon>Anaeroplasmatales</taxon>
        <taxon>Anaeroplasmataceae</taxon>
        <taxon>Anaeroplasma</taxon>
    </lineage>
</organism>
<evidence type="ECO:0008006" key="4">
    <source>
        <dbReference type="Google" id="ProtNLM"/>
    </source>
</evidence>
<dbReference type="RefSeq" id="WP_119016406.1">
    <property type="nucleotide sequence ID" value="NZ_QXEV01000013.1"/>
</dbReference>
<keyword evidence="3" id="KW-1185">Reference proteome</keyword>
<dbReference type="PROSITE" id="PS51257">
    <property type="entry name" value="PROKAR_LIPOPROTEIN"/>
    <property type="match status" value="1"/>
</dbReference>
<dbReference type="EMBL" id="QXEV01000013">
    <property type="protein sequence ID" value="RIA75708.1"/>
    <property type="molecule type" value="Genomic_DNA"/>
</dbReference>
<reference evidence="2 3" key="1">
    <citation type="submission" date="2018-08" db="EMBL/GenBank/DDBJ databases">
        <title>Genomic Encyclopedia of Archaeal and Bacterial Type Strains, Phase II (KMG-II): from individual species to whole genera.</title>
        <authorList>
            <person name="Goeker M."/>
        </authorList>
    </citation>
    <scope>NUCLEOTIDE SEQUENCE [LARGE SCALE GENOMIC DNA]</scope>
    <source>
        <strain evidence="2 3">ATCC 27112</strain>
    </source>
</reference>
<accession>A0A397RPT8</accession>
<dbReference type="Proteomes" id="UP000266506">
    <property type="component" value="Unassembled WGS sequence"/>
</dbReference>